<dbReference type="RefSeq" id="WP_128388862.1">
    <property type="nucleotide sequence ID" value="NZ_SBII01000002.1"/>
</dbReference>
<dbReference type="PANTHER" id="PTHR31956:SF1">
    <property type="entry name" value="NON-SPECIFIC PHOSPHOLIPASE C1"/>
    <property type="match status" value="1"/>
</dbReference>
<proteinExistence type="predicted"/>
<dbReference type="InterPro" id="IPR017850">
    <property type="entry name" value="Alkaline_phosphatase_core_sf"/>
</dbReference>
<dbReference type="Pfam" id="PF04185">
    <property type="entry name" value="Phosphoesterase"/>
    <property type="match status" value="1"/>
</dbReference>
<dbReference type="GO" id="GO:0009395">
    <property type="term" value="P:phospholipid catabolic process"/>
    <property type="evidence" value="ECO:0007669"/>
    <property type="project" value="TreeGrafter"/>
</dbReference>
<dbReference type="Proteomes" id="UP000287527">
    <property type="component" value="Unassembled WGS sequence"/>
</dbReference>
<dbReference type="OrthoDB" id="980947at2"/>
<dbReference type="GO" id="GO:0042578">
    <property type="term" value="F:phosphoric ester hydrolase activity"/>
    <property type="evidence" value="ECO:0007669"/>
    <property type="project" value="UniProtKB-ARBA"/>
</dbReference>
<organism evidence="2 3">
    <name type="scientific">Flavobacterium cerinum</name>
    <dbReference type="NCBI Taxonomy" id="2502784"/>
    <lineage>
        <taxon>Bacteria</taxon>
        <taxon>Pseudomonadati</taxon>
        <taxon>Bacteroidota</taxon>
        <taxon>Flavobacteriia</taxon>
        <taxon>Flavobacteriales</taxon>
        <taxon>Flavobacteriaceae</taxon>
        <taxon>Flavobacterium</taxon>
    </lineage>
</organism>
<name>A0A3S3QTQ2_9FLAO</name>
<keyword evidence="1" id="KW-0378">Hydrolase</keyword>
<dbReference type="PANTHER" id="PTHR31956">
    <property type="entry name" value="NON-SPECIFIC PHOSPHOLIPASE C4-RELATED"/>
    <property type="match status" value="1"/>
</dbReference>
<evidence type="ECO:0008006" key="4">
    <source>
        <dbReference type="Google" id="ProtNLM"/>
    </source>
</evidence>
<dbReference type="AlphaFoldDB" id="A0A3S3QTQ2"/>
<reference evidence="2 3" key="1">
    <citation type="submission" date="2019-01" db="EMBL/GenBank/DDBJ databases">
        <title>Flavobacterium sp. nov.,isolated from freshwater.</title>
        <authorList>
            <person name="Zhang R."/>
            <person name="Du Z.-J."/>
        </authorList>
    </citation>
    <scope>NUCLEOTIDE SEQUENCE [LARGE SCALE GENOMIC DNA]</scope>
    <source>
        <strain evidence="2 3">1E403</strain>
    </source>
</reference>
<sequence>MTQNKNTTQTQQPLPTIEHVIVVMFENRSFDNVLGGLYQFSPRFNGVPPGWSVPYTLNGKTTQISAWQGNDSSTQIMPFPDPQEDHNDMESQINNGSMDGFADNYATVLKNPTIDSVKQIMQYYTADYMPVSHRLASMYAVSDTYFGSGPVQTWPNRLFAHSGSPGSNLGVSYLNNHEYPHYPVIDGQLKWKTVFQLLDERYPGPQKNWKVYYDDEVPISALFDYVDDRWNKFETGGNVLAYKSDFPSIYGDFFSDVASGNLPMYSFIEPRYQENSVEGIIPPNSNHPGPASILPDSHTPIDVVNGETMLSEIYGALINNPDLFAKTLLIVTYDEHGGLFDHVAPPAAMSPFVPGTVTNFNYNQYGPRVPAIFINPYIKSGTVLRPPSGQYFDHTSIIATLCAQFDLNGPLTPRDRVAPVFSGLISGDMKTLNIDPDYTPPVEKELKKLSYAKNHKFLKTLPNDKYGSPAYAVYHTAFIKYAGKLKK</sequence>
<gene>
    <name evidence="2" type="ORF">EPI11_05095</name>
</gene>
<dbReference type="InterPro" id="IPR007312">
    <property type="entry name" value="Phosphoesterase"/>
</dbReference>
<comment type="caution">
    <text evidence="2">The sequence shown here is derived from an EMBL/GenBank/DDBJ whole genome shotgun (WGS) entry which is preliminary data.</text>
</comment>
<evidence type="ECO:0000313" key="3">
    <source>
        <dbReference type="Proteomes" id="UP000287527"/>
    </source>
</evidence>
<accession>A0A3S3QTQ2</accession>
<protein>
    <recommendedName>
        <fullName evidence="4">Phosphoesterase</fullName>
    </recommendedName>
</protein>
<keyword evidence="3" id="KW-1185">Reference proteome</keyword>
<dbReference type="EMBL" id="SBII01000002">
    <property type="protein sequence ID" value="RWX02593.1"/>
    <property type="molecule type" value="Genomic_DNA"/>
</dbReference>
<dbReference type="Gene3D" id="3.40.720.10">
    <property type="entry name" value="Alkaline Phosphatase, subunit A"/>
    <property type="match status" value="2"/>
</dbReference>
<evidence type="ECO:0000313" key="2">
    <source>
        <dbReference type="EMBL" id="RWX02593.1"/>
    </source>
</evidence>
<evidence type="ECO:0000256" key="1">
    <source>
        <dbReference type="ARBA" id="ARBA00022801"/>
    </source>
</evidence>